<comment type="caution">
    <text evidence="5">The sequence shown here is derived from an EMBL/GenBank/DDBJ whole genome shotgun (WGS) entry which is preliminary data.</text>
</comment>
<dbReference type="Pfam" id="PF22381">
    <property type="entry name" value="Staph_reg_Sar_Rot"/>
    <property type="match status" value="1"/>
</dbReference>
<dbReference type="PROSITE" id="PS50995">
    <property type="entry name" value="HTH_MARR_2"/>
    <property type="match status" value="1"/>
</dbReference>
<evidence type="ECO:0000313" key="5">
    <source>
        <dbReference type="EMBL" id="EGC69538.1"/>
    </source>
</evidence>
<organism evidence="5 6">
    <name type="scientific">Enterococcus casseliflavus ATCC 12755</name>
    <dbReference type="NCBI Taxonomy" id="888066"/>
    <lineage>
        <taxon>Bacteria</taxon>
        <taxon>Bacillati</taxon>
        <taxon>Bacillota</taxon>
        <taxon>Bacilli</taxon>
        <taxon>Lactobacillales</taxon>
        <taxon>Enterococcaceae</taxon>
        <taxon>Enterococcus</taxon>
    </lineage>
</organism>
<dbReference type="InterPro" id="IPR055166">
    <property type="entry name" value="Transc_reg_Sar_Rot_HTH"/>
</dbReference>
<dbReference type="HOGENOM" id="CLU_083287_2_4_9"/>
<keyword evidence="2" id="KW-0238">DNA-binding</keyword>
<gene>
    <name evidence="5" type="ORF">HMPREF9087_1822</name>
</gene>
<dbReference type="InterPro" id="IPR036390">
    <property type="entry name" value="WH_DNA-bd_sf"/>
</dbReference>
<dbReference type="SMART" id="SM00347">
    <property type="entry name" value="HTH_MARR"/>
    <property type="match status" value="1"/>
</dbReference>
<dbReference type="EMBL" id="AEWT01000013">
    <property type="protein sequence ID" value="EGC69538.1"/>
    <property type="molecule type" value="Genomic_DNA"/>
</dbReference>
<proteinExistence type="predicted"/>
<feature type="domain" description="HTH marR-type" evidence="4">
    <location>
        <begin position="1"/>
        <end position="127"/>
    </location>
</feature>
<evidence type="ECO:0000313" key="6">
    <source>
        <dbReference type="Proteomes" id="UP000004835"/>
    </source>
</evidence>
<dbReference type="InterPro" id="IPR036388">
    <property type="entry name" value="WH-like_DNA-bd_sf"/>
</dbReference>
<dbReference type="PANTHER" id="PTHR33164:SF94">
    <property type="entry name" value="TRANSCRIPTIONAL REGULATORY PROTEIN-RELATED"/>
    <property type="match status" value="1"/>
</dbReference>
<dbReference type="PANTHER" id="PTHR33164">
    <property type="entry name" value="TRANSCRIPTIONAL REGULATOR, MARR FAMILY"/>
    <property type="match status" value="1"/>
</dbReference>
<keyword evidence="1" id="KW-0805">Transcription regulation</keyword>
<accession>F0EK80</accession>
<reference evidence="5 6" key="1">
    <citation type="submission" date="2011-01" db="EMBL/GenBank/DDBJ databases">
        <authorList>
            <person name="Muzny D."/>
            <person name="Qin X."/>
            <person name="Deng J."/>
            <person name="Jiang H."/>
            <person name="Liu Y."/>
            <person name="Qu J."/>
            <person name="Song X.-Z."/>
            <person name="Zhang L."/>
            <person name="Thornton R."/>
            <person name="Coyle M."/>
            <person name="Francisco L."/>
            <person name="Jackson L."/>
            <person name="Javaid M."/>
            <person name="Korchina V."/>
            <person name="Kovar C."/>
            <person name="Mata R."/>
            <person name="Mathew T."/>
            <person name="Ngo R."/>
            <person name="Nguyen L."/>
            <person name="Nguyen N."/>
            <person name="Okwuonu G."/>
            <person name="Ongeri F."/>
            <person name="Pham C."/>
            <person name="Simmons D."/>
            <person name="Wilczek-Boney K."/>
            <person name="Hale W."/>
            <person name="Jakkamsetti A."/>
            <person name="Pham P."/>
            <person name="Ruth R."/>
            <person name="San Lucas F."/>
            <person name="Warren J."/>
            <person name="Zhang J."/>
            <person name="Zhao Z."/>
            <person name="Zhou C."/>
            <person name="Zhu D."/>
            <person name="Lee S."/>
            <person name="Bess C."/>
            <person name="Blankenburg K."/>
            <person name="Forbes L."/>
            <person name="Fu Q."/>
            <person name="Gubbala S."/>
            <person name="Hirani K."/>
            <person name="Jayaseelan J.C."/>
            <person name="Lara F."/>
            <person name="Munidasa M."/>
            <person name="Palculict T."/>
            <person name="Patil S."/>
            <person name="Pu L.-L."/>
            <person name="Saada N."/>
            <person name="Tang L."/>
            <person name="Weissenberger G."/>
            <person name="Zhu Y."/>
            <person name="Hemphill L."/>
            <person name="Shang Y."/>
            <person name="Youmans B."/>
            <person name="Ayvaz T."/>
            <person name="Ross M."/>
            <person name="Santibanez J."/>
            <person name="Aqrawi P."/>
            <person name="Gross S."/>
            <person name="Joshi V."/>
            <person name="Fowler G."/>
            <person name="Nazareth L."/>
            <person name="Reid J."/>
            <person name="Worley K."/>
            <person name="Petrosino J."/>
            <person name="Highlander S."/>
            <person name="Gibbs R."/>
        </authorList>
    </citation>
    <scope>NUCLEOTIDE SEQUENCE [LARGE SCALE GENOMIC DNA]</scope>
    <source>
        <strain evidence="5 6">ATCC 12755</strain>
    </source>
</reference>
<dbReference type="GO" id="GO:0003677">
    <property type="term" value="F:DNA binding"/>
    <property type="evidence" value="ECO:0007669"/>
    <property type="project" value="UniProtKB-KW"/>
</dbReference>
<dbReference type="SUPFAM" id="SSF46785">
    <property type="entry name" value="Winged helix' DNA-binding domain"/>
    <property type="match status" value="1"/>
</dbReference>
<dbReference type="InterPro" id="IPR039422">
    <property type="entry name" value="MarR/SlyA-like"/>
</dbReference>
<dbReference type="InterPro" id="IPR000835">
    <property type="entry name" value="HTH_MarR-typ"/>
</dbReference>
<evidence type="ECO:0000256" key="1">
    <source>
        <dbReference type="ARBA" id="ARBA00023015"/>
    </source>
</evidence>
<sequence>MVKRMEKERMGQWLAFTNQHQAIEARLEQALKAESNLSLNEYYVLYYLEKTPNHSMRLNDLIAHFDLSQSAMSRMIMRMEDNLCGVIERHSCQEDKRGIYIDLTQSGEKKLQRSKVVFEKVLEEMLD</sequence>
<dbReference type="Proteomes" id="UP000004835">
    <property type="component" value="Unassembled WGS sequence"/>
</dbReference>
<evidence type="ECO:0000259" key="4">
    <source>
        <dbReference type="PROSITE" id="PS50995"/>
    </source>
</evidence>
<evidence type="ECO:0000256" key="2">
    <source>
        <dbReference type="ARBA" id="ARBA00023125"/>
    </source>
</evidence>
<dbReference type="GO" id="GO:0006950">
    <property type="term" value="P:response to stress"/>
    <property type="evidence" value="ECO:0007669"/>
    <property type="project" value="TreeGrafter"/>
</dbReference>
<protein>
    <submittedName>
        <fullName evidence="5">Transcriptional regulator, MarR family</fullName>
    </submittedName>
</protein>
<name>F0EK80_ENTCA</name>
<evidence type="ECO:0000256" key="3">
    <source>
        <dbReference type="ARBA" id="ARBA00023163"/>
    </source>
</evidence>
<dbReference type="GO" id="GO:0003700">
    <property type="term" value="F:DNA-binding transcription factor activity"/>
    <property type="evidence" value="ECO:0007669"/>
    <property type="project" value="InterPro"/>
</dbReference>
<dbReference type="Gene3D" id="1.10.10.10">
    <property type="entry name" value="Winged helix-like DNA-binding domain superfamily/Winged helix DNA-binding domain"/>
    <property type="match status" value="1"/>
</dbReference>
<dbReference type="AlphaFoldDB" id="F0EK80"/>
<keyword evidence="3" id="KW-0804">Transcription</keyword>